<sequence length="926" mass="106461">MRNLRHGMQVRSGPYDIPSRPPPSVTGFDPENLSSGTDTSFPRRSILAPDPLPYTAAQLNPNTVFSRSPSPPPTFEYQQRTNEEGINNFSTLWPGKNNYPTFTPPQSLHGGTFITGETVNLRHGEPGIHILHRAVALEALYDSTESFPQPKCHPETRTELLDKVVHWATAPEPEYAILWLHGPAGAGKSAVMQTVCQRLQDAGRLGGSFFFKRGHPTCGNAKVLFATLAYQLALHRHELNTPISRIAEMDPSVLGRSMDVQLRRLILEPCKMLQDDTPSILLIDGLDECEGHNIQREILRLIGYAANYGSRLRILVASRPEPHIQETLGEELFCDFTTSIDIRQSYKDVRTYLHTEFSRIHREHTTMRNIPTPWPSPEILEMLVENSSGYFIYASTIIKFIEDEYSRPFKRLDIIQNLVPCDDPESPFKTLDQLYIHILRDVPVRNHPRLCDILSVILNFPSPQGISVPEIEALLGLEPGEVSLILRPLHSVLRLPSDCRSRIEVYHASFRDFLNKQERSLDFYVGSPTHRAKLARSILNALASTHQDSPRKDPEEWWFTWTLGEKAAWIVFMASIPPSADFVPLIRVVNPDFVFCEYFPDNAIESFLIWLKRIQPIPEDLIHRWEDYRFMHSYQIAHGSVAQELLQERKMCPERTDTQILNPSLYVIHTLHSRINSELQATLVTFRELLLRSPHMIHFFQAIRLLISDNESYLVDGIQEELFFIRIVLDLSWDDIQECICSLRPLVAQKPLFFLTIFLFLPTFCRELGSLYPEPIVSRDLAHGSIRLIRWIQRGDLRELAWWSQRNSTKFGSYHCPQWGRYIRSSPQSDPELLQDLHQSSPSWDVDFHDQGELADLEPVEFYDVIQWLKVSYHVLLTLSHMHAYLEGILQTSTRLDCPLAELFNEEYSSNKGEYGSKRGEYGELQ</sequence>
<name>A0AAD7HS44_9AGAR</name>
<dbReference type="Gene3D" id="3.40.50.300">
    <property type="entry name" value="P-loop containing nucleotide triphosphate hydrolases"/>
    <property type="match status" value="1"/>
</dbReference>
<evidence type="ECO:0000313" key="5">
    <source>
        <dbReference type="Proteomes" id="UP001215598"/>
    </source>
</evidence>
<dbReference type="SUPFAM" id="SSF52540">
    <property type="entry name" value="P-loop containing nucleoside triphosphate hydrolases"/>
    <property type="match status" value="1"/>
</dbReference>
<dbReference type="Proteomes" id="UP001215598">
    <property type="component" value="Unassembled WGS sequence"/>
</dbReference>
<dbReference type="InterPro" id="IPR027417">
    <property type="entry name" value="P-loop_NTPase"/>
</dbReference>
<evidence type="ECO:0000256" key="2">
    <source>
        <dbReference type="SAM" id="MobiDB-lite"/>
    </source>
</evidence>
<evidence type="ECO:0000256" key="1">
    <source>
        <dbReference type="ARBA" id="ARBA00022737"/>
    </source>
</evidence>
<evidence type="ECO:0000313" key="4">
    <source>
        <dbReference type="EMBL" id="KAJ7727102.1"/>
    </source>
</evidence>
<evidence type="ECO:0000259" key="3">
    <source>
        <dbReference type="Pfam" id="PF24883"/>
    </source>
</evidence>
<reference evidence="4" key="1">
    <citation type="submission" date="2023-03" db="EMBL/GenBank/DDBJ databases">
        <title>Massive genome expansion in bonnet fungi (Mycena s.s.) driven by repeated elements and novel gene families across ecological guilds.</title>
        <authorList>
            <consortium name="Lawrence Berkeley National Laboratory"/>
            <person name="Harder C.B."/>
            <person name="Miyauchi S."/>
            <person name="Viragh M."/>
            <person name="Kuo A."/>
            <person name="Thoen E."/>
            <person name="Andreopoulos B."/>
            <person name="Lu D."/>
            <person name="Skrede I."/>
            <person name="Drula E."/>
            <person name="Henrissat B."/>
            <person name="Morin E."/>
            <person name="Kohler A."/>
            <person name="Barry K."/>
            <person name="LaButti K."/>
            <person name="Morin E."/>
            <person name="Salamov A."/>
            <person name="Lipzen A."/>
            <person name="Mereny Z."/>
            <person name="Hegedus B."/>
            <person name="Baldrian P."/>
            <person name="Stursova M."/>
            <person name="Weitz H."/>
            <person name="Taylor A."/>
            <person name="Grigoriev I.V."/>
            <person name="Nagy L.G."/>
            <person name="Martin F."/>
            <person name="Kauserud H."/>
        </authorList>
    </citation>
    <scope>NUCLEOTIDE SEQUENCE</scope>
    <source>
        <strain evidence="4">CBHHK182m</strain>
    </source>
</reference>
<dbReference type="PANTHER" id="PTHR10039:SF14">
    <property type="entry name" value="NACHT DOMAIN-CONTAINING PROTEIN"/>
    <property type="match status" value="1"/>
</dbReference>
<comment type="caution">
    <text evidence="4">The sequence shown here is derived from an EMBL/GenBank/DDBJ whole genome shotgun (WGS) entry which is preliminary data.</text>
</comment>
<gene>
    <name evidence="4" type="ORF">B0H16DRAFT_260269</name>
</gene>
<dbReference type="AlphaFoldDB" id="A0AAD7HS44"/>
<dbReference type="PANTHER" id="PTHR10039">
    <property type="entry name" value="AMELOGENIN"/>
    <property type="match status" value="1"/>
</dbReference>
<keyword evidence="5" id="KW-1185">Reference proteome</keyword>
<dbReference type="InterPro" id="IPR056884">
    <property type="entry name" value="NPHP3-like_N"/>
</dbReference>
<feature type="compositionally biased region" description="Polar residues" evidence="2">
    <location>
        <begin position="32"/>
        <end position="42"/>
    </location>
</feature>
<dbReference type="EMBL" id="JARKIB010000182">
    <property type="protein sequence ID" value="KAJ7727102.1"/>
    <property type="molecule type" value="Genomic_DNA"/>
</dbReference>
<accession>A0AAD7HS44</accession>
<feature type="region of interest" description="Disordered" evidence="2">
    <location>
        <begin position="1"/>
        <end position="44"/>
    </location>
</feature>
<keyword evidence="1" id="KW-0677">Repeat</keyword>
<feature type="domain" description="Nephrocystin 3-like N-terminal" evidence="3">
    <location>
        <begin position="163"/>
        <end position="319"/>
    </location>
</feature>
<dbReference type="Pfam" id="PF24883">
    <property type="entry name" value="NPHP3_N"/>
    <property type="match status" value="1"/>
</dbReference>
<protein>
    <recommendedName>
        <fullName evidence="3">Nephrocystin 3-like N-terminal domain-containing protein</fullName>
    </recommendedName>
</protein>
<organism evidence="4 5">
    <name type="scientific">Mycena metata</name>
    <dbReference type="NCBI Taxonomy" id="1033252"/>
    <lineage>
        <taxon>Eukaryota</taxon>
        <taxon>Fungi</taxon>
        <taxon>Dikarya</taxon>
        <taxon>Basidiomycota</taxon>
        <taxon>Agaricomycotina</taxon>
        <taxon>Agaricomycetes</taxon>
        <taxon>Agaricomycetidae</taxon>
        <taxon>Agaricales</taxon>
        <taxon>Marasmiineae</taxon>
        <taxon>Mycenaceae</taxon>
        <taxon>Mycena</taxon>
    </lineage>
</organism>
<proteinExistence type="predicted"/>